<dbReference type="Gene3D" id="3.60.15.10">
    <property type="entry name" value="Ribonuclease Z/Hydroxyacylglutathione hydrolase-like"/>
    <property type="match status" value="1"/>
</dbReference>
<evidence type="ECO:0000313" key="1">
    <source>
        <dbReference type="EMBL" id="QNO50175.1"/>
    </source>
</evidence>
<dbReference type="InterPro" id="IPR014426">
    <property type="entry name" value="UPF0282_hydrls"/>
</dbReference>
<gene>
    <name evidence="1" type="ORF">AGFBIAGF_00004</name>
</gene>
<reference evidence="1" key="1">
    <citation type="submission" date="2020-06" db="EMBL/GenBank/DDBJ databases">
        <title>Unique genomic features of the anaerobic methanotrophic archaea.</title>
        <authorList>
            <person name="Chadwick G.L."/>
            <person name="Skennerton C.T."/>
            <person name="Laso-Perez R."/>
            <person name="Leu A.O."/>
            <person name="Speth D.R."/>
            <person name="Yu H."/>
            <person name="Morgan-Lang C."/>
            <person name="Hatzenpichler R."/>
            <person name="Goudeau D."/>
            <person name="Malmstrom R."/>
            <person name="Brazelton W.J."/>
            <person name="Woyke T."/>
            <person name="Hallam S.J."/>
            <person name="Tyson G.W."/>
            <person name="Wegener G."/>
            <person name="Boetius A."/>
            <person name="Orphan V."/>
        </authorList>
    </citation>
    <scope>NUCLEOTIDE SEQUENCE</scope>
</reference>
<accession>A0A7G9YQ91</accession>
<dbReference type="PIRSF" id="PIRSF004944">
    <property type="entry name" value="UCP004944_hydrls"/>
    <property type="match status" value="1"/>
</dbReference>
<dbReference type="InterPro" id="IPR036866">
    <property type="entry name" value="RibonucZ/Hydroxyglut_hydro"/>
</dbReference>
<dbReference type="EMBL" id="MT631407">
    <property type="protein sequence ID" value="QNO50175.1"/>
    <property type="molecule type" value="Genomic_DNA"/>
</dbReference>
<sequence>MNIEIIGTESLGVRGLCCFVTTAKQRILIDPGIALGYNRYGLLPHPFQVAVDERIQKTIIQRWSEATDIVISHFHGDHIPLADANPYQFNIKKITGLNPDVRIWAKNLSHLHPIEEKRVESLSTILKNDLTSAGGLKHGVVTFSRPVAHGGKRNNPQTVMMTRVEEDHVFVHTSDIQLLDDEAISQILDWEPDIVLADGPPLYMPNKLSKKQTQRAWRNAKRLSRDVGTLMLDHHLMRSHAGVKWLKWLSSETENRVICGADFMNAPRMLLEARRRSLYQDMPVPAGWHEAYGEGRVSTDRYWNLAKRLYKSMKLDDHR</sequence>
<dbReference type="SUPFAM" id="SSF56281">
    <property type="entry name" value="Metallo-hydrolase/oxidoreductase"/>
    <property type="match status" value="1"/>
</dbReference>
<proteinExistence type="predicted"/>
<protein>
    <submittedName>
        <fullName evidence="1">Uncharacterized protein</fullName>
    </submittedName>
</protein>
<organism evidence="1">
    <name type="scientific">Candidatus Methanogaster sp. ANME-2c ERB4</name>
    <dbReference type="NCBI Taxonomy" id="2759911"/>
    <lineage>
        <taxon>Archaea</taxon>
        <taxon>Methanobacteriati</taxon>
        <taxon>Methanobacteriota</taxon>
        <taxon>Stenosarchaea group</taxon>
        <taxon>Methanomicrobia</taxon>
        <taxon>Methanosarcinales</taxon>
        <taxon>ANME-2 cluster</taxon>
        <taxon>Candidatus Methanogasteraceae</taxon>
        <taxon>Candidatus Methanogaster</taxon>
    </lineage>
</organism>
<dbReference type="AlphaFoldDB" id="A0A7G9YQ91"/>
<name>A0A7G9YQ91_9EURY</name>